<sequence>MIYHSKTEHKKKSNSSGIPEGTKHPNMVETKQCNIQTEIPMEKDDIQDMCYKCILEKRKF</sequence>
<evidence type="ECO:0000313" key="2">
    <source>
        <dbReference type="Proteomes" id="UP000789366"/>
    </source>
</evidence>
<keyword evidence="2" id="KW-1185">Reference proteome</keyword>
<dbReference type="Proteomes" id="UP000789366">
    <property type="component" value="Unassembled WGS sequence"/>
</dbReference>
<comment type="caution">
    <text evidence="1">The sequence shown here is derived from an EMBL/GenBank/DDBJ whole genome shotgun (WGS) entry which is preliminary data.</text>
</comment>
<evidence type="ECO:0000313" key="1">
    <source>
        <dbReference type="EMBL" id="CAG8601858.1"/>
    </source>
</evidence>
<proteinExistence type="predicted"/>
<gene>
    <name evidence="1" type="ORF">SPELUC_LOCUS7152</name>
</gene>
<reference evidence="1" key="1">
    <citation type="submission" date="2021-06" db="EMBL/GenBank/DDBJ databases">
        <authorList>
            <person name="Kallberg Y."/>
            <person name="Tangrot J."/>
            <person name="Rosling A."/>
        </authorList>
    </citation>
    <scope>NUCLEOTIDE SEQUENCE</scope>
    <source>
        <strain evidence="1">28 12/20/2015</strain>
    </source>
</reference>
<protein>
    <submittedName>
        <fullName evidence="1">7347_t:CDS:1</fullName>
    </submittedName>
</protein>
<organism evidence="1 2">
    <name type="scientific">Cetraspora pellucida</name>
    <dbReference type="NCBI Taxonomy" id="1433469"/>
    <lineage>
        <taxon>Eukaryota</taxon>
        <taxon>Fungi</taxon>
        <taxon>Fungi incertae sedis</taxon>
        <taxon>Mucoromycota</taxon>
        <taxon>Glomeromycotina</taxon>
        <taxon>Glomeromycetes</taxon>
        <taxon>Diversisporales</taxon>
        <taxon>Gigasporaceae</taxon>
        <taxon>Cetraspora</taxon>
    </lineage>
</organism>
<name>A0ACA9MNI9_9GLOM</name>
<feature type="non-terminal residue" evidence="1">
    <location>
        <position position="60"/>
    </location>
</feature>
<accession>A0ACA9MNI9</accession>
<dbReference type="EMBL" id="CAJVPW010009170">
    <property type="protein sequence ID" value="CAG8601858.1"/>
    <property type="molecule type" value="Genomic_DNA"/>
</dbReference>